<comment type="caution">
    <text evidence="7">The sequence shown here is derived from an EMBL/GenBank/DDBJ whole genome shotgun (WGS) entry which is preliminary data.</text>
</comment>
<feature type="transmembrane region" description="Helical" evidence="6">
    <location>
        <begin position="98"/>
        <end position="122"/>
    </location>
</feature>
<dbReference type="InterPro" id="IPR001851">
    <property type="entry name" value="ABC_transp_permease"/>
</dbReference>
<feature type="transmembrane region" description="Helical" evidence="6">
    <location>
        <begin position="142"/>
        <end position="161"/>
    </location>
</feature>
<dbReference type="PANTHER" id="PTHR30482:SF1">
    <property type="entry name" value="BRANCHED-CHAIN AMINO ACID TRANSPORT PERMEASE PROTEIN LIVM-RELATED"/>
    <property type="match status" value="1"/>
</dbReference>
<evidence type="ECO:0000313" key="8">
    <source>
        <dbReference type="Proteomes" id="UP001549076"/>
    </source>
</evidence>
<evidence type="ECO:0000256" key="5">
    <source>
        <dbReference type="ARBA" id="ARBA00023136"/>
    </source>
</evidence>
<gene>
    <name evidence="7" type="ORF">ABID37_004752</name>
</gene>
<evidence type="ECO:0000313" key="7">
    <source>
        <dbReference type="EMBL" id="MET3794512.1"/>
    </source>
</evidence>
<dbReference type="Proteomes" id="UP001549076">
    <property type="component" value="Unassembled WGS sequence"/>
</dbReference>
<sequence length="324" mass="34947">MSGNLVFLAGLVTLAMIYATYTMILNFEAGWGGLWDLGSAGLIAVGAYTFAIFTAPQDGIVFAPQQSLIVGWLASIVVTAAVAYIIGKPALRLRGEYFLITTFAFSVMAIELITTESWLTAGSGGFRTITRPFDGYVGSREYNFFLCGLSIVAAFIVYLLLRRLGHSPFGRALRATRENEAAATSVGRNIPEMRLKAFVFAGALFGATAPLYIFYVRSLYPHMFGATLTFTLWTAMVIGGIGNLKGAFIGALLLIGATEATQFLQVSVEHANVLAAARPILIGVALLVVIRFRPHGLLPETLAFRQPRARALASCAQEQRTVTQ</sequence>
<keyword evidence="5 6" id="KW-0472">Membrane</keyword>
<dbReference type="EMBL" id="JBEPML010000025">
    <property type="protein sequence ID" value="MET3794512.1"/>
    <property type="molecule type" value="Genomic_DNA"/>
</dbReference>
<feature type="transmembrane region" description="Helical" evidence="6">
    <location>
        <begin position="6"/>
        <end position="27"/>
    </location>
</feature>
<feature type="transmembrane region" description="Helical" evidence="6">
    <location>
        <begin position="197"/>
        <end position="216"/>
    </location>
</feature>
<keyword evidence="8" id="KW-1185">Reference proteome</keyword>
<evidence type="ECO:0000256" key="2">
    <source>
        <dbReference type="ARBA" id="ARBA00022475"/>
    </source>
</evidence>
<feature type="transmembrane region" description="Helical" evidence="6">
    <location>
        <begin position="67"/>
        <end position="86"/>
    </location>
</feature>
<accession>A0ABV2N6T5</accession>
<evidence type="ECO:0000256" key="3">
    <source>
        <dbReference type="ARBA" id="ARBA00022692"/>
    </source>
</evidence>
<dbReference type="Pfam" id="PF02653">
    <property type="entry name" value="BPD_transp_2"/>
    <property type="match status" value="1"/>
</dbReference>
<evidence type="ECO:0000256" key="4">
    <source>
        <dbReference type="ARBA" id="ARBA00022989"/>
    </source>
</evidence>
<protein>
    <submittedName>
        <fullName evidence="7">Branched-chain amino acid transport system permease protein</fullName>
    </submittedName>
</protein>
<proteinExistence type="predicted"/>
<keyword evidence="4 6" id="KW-1133">Transmembrane helix</keyword>
<feature type="transmembrane region" description="Helical" evidence="6">
    <location>
        <begin position="34"/>
        <end position="55"/>
    </location>
</feature>
<organism evidence="7 8">
    <name type="scientific">Aquamicrobium terrae</name>
    <dbReference type="NCBI Taxonomy" id="1324945"/>
    <lineage>
        <taxon>Bacteria</taxon>
        <taxon>Pseudomonadati</taxon>
        <taxon>Pseudomonadota</taxon>
        <taxon>Alphaproteobacteria</taxon>
        <taxon>Hyphomicrobiales</taxon>
        <taxon>Phyllobacteriaceae</taxon>
        <taxon>Aquamicrobium</taxon>
    </lineage>
</organism>
<reference evidence="7 8" key="1">
    <citation type="submission" date="2024-06" db="EMBL/GenBank/DDBJ databases">
        <title>Genomic Encyclopedia of Type Strains, Phase IV (KMG-IV): sequencing the most valuable type-strain genomes for metagenomic binning, comparative biology and taxonomic classification.</title>
        <authorList>
            <person name="Goeker M."/>
        </authorList>
    </citation>
    <scope>NUCLEOTIDE SEQUENCE [LARGE SCALE GENOMIC DNA]</scope>
    <source>
        <strain evidence="7 8">DSM 27865</strain>
    </source>
</reference>
<dbReference type="InterPro" id="IPR043428">
    <property type="entry name" value="LivM-like"/>
</dbReference>
<keyword evidence="3 6" id="KW-0812">Transmembrane</keyword>
<comment type="subcellular location">
    <subcellularLocation>
        <location evidence="1">Cell membrane</location>
        <topology evidence="1">Multi-pass membrane protein</topology>
    </subcellularLocation>
</comment>
<feature type="transmembrane region" description="Helical" evidence="6">
    <location>
        <begin position="271"/>
        <end position="290"/>
    </location>
</feature>
<dbReference type="PANTHER" id="PTHR30482">
    <property type="entry name" value="HIGH-AFFINITY BRANCHED-CHAIN AMINO ACID TRANSPORT SYSTEM PERMEASE"/>
    <property type="match status" value="1"/>
</dbReference>
<evidence type="ECO:0000256" key="6">
    <source>
        <dbReference type="SAM" id="Phobius"/>
    </source>
</evidence>
<keyword evidence="2" id="KW-1003">Cell membrane</keyword>
<dbReference type="CDD" id="cd06581">
    <property type="entry name" value="TM_PBP1_LivM_like"/>
    <property type="match status" value="1"/>
</dbReference>
<dbReference type="RefSeq" id="WP_354199342.1">
    <property type="nucleotide sequence ID" value="NZ_JBEPML010000025.1"/>
</dbReference>
<name>A0ABV2N6T5_9HYPH</name>
<evidence type="ECO:0000256" key="1">
    <source>
        <dbReference type="ARBA" id="ARBA00004651"/>
    </source>
</evidence>